<keyword evidence="4" id="KW-0762">Sugar transport</keyword>
<keyword evidence="2" id="KW-0067">ATP-binding</keyword>
<gene>
    <name evidence="4" type="ORF">ABIE37_000451</name>
</gene>
<proteinExistence type="predicted"/>
<keyword evidence="1" id="KW-0547">Nucleotide-binding</keyword>
<evidence type="ECO:0000256" key="1">
    <source>
        <dbReference type="ARBA" id="ARBA00022741"/>
    </source>
</evidence>
<reference evidence="4 5" key="1">
    <citation type="submission" date="2024-06" db="EMBL/GenBank/DDBJ databases">
        <title>Sorghum-associated microbial communities from plants grown in Nebraska, USA.</title>
        <authorList>
            <person name="Schachtman D."/>
        </authorList>
    </citation>
    <scope>NUCLEOTIDE SEQUENCE [LARGE SCALE GENOMIC DNA]</scope>
    <source>
        <strain evidence="4 5">3552</strain>
    </source>
</reference>
<dbReference type="PROSITE" id="PS00211">
    <property type="entry name" value="ABC_TRANSPORTER_1"/>
    <property type="match status" value="1"/>
</dbReference>
<keyword evidence="4" id="KW-0813">Transport</keyword>
<dbReference type="EMBL" id="JBEPSN010000001">
    <property type="protein sequence ID" value="MET4538696.1"/>
    <property type="molecule type" value="Genomic_DNA"/>
</dbReference>
<dbReference type="PANTHER" id="PTHR43790:SF8">
    <property type="entry name" value="SUGAR ABC TRANSPORTER ATP-BINDING PROTEIN"/>
    <property type="match status" value="1"/>
</dbReference>
<dbReference type="SUPFAM" id="SSF52540">
    <property type="entry name" value="P-loop containing nucleoside triphosphate hydrolases"/>
    <property type="match status" value="1"/>
</dbReference>
<dbReference type="Proteomes" id="UP001549307">
    <property type="component" value="Unassembled WGS sequence"/>
</dbReference>
<dbReference type="InterPro" id="IPR027417">
    <property type="entry name" value="P-loop_NTPase"/>
</dbReference>
<dbReference type="InterPro" id="IPR017871">
    <property type="entry name" value="ABC_transporter-like_CS"/>
</dbReference>
<protein>
    <submittedName>
        <fullName evidence="4">ABC-type sugar transport system ATPase subunit</fullName>
    </submittedName>
</protein>
<feature type="domain" description="ABC transporter" evidence="3">
    <location>
        <begin position="20"/>
        <end position="261"/>
    </location>
</feature>
<evidence type="ECO:0000313" key="5">
    <source>
        <dbReference type="Proteomes" id="UP001549307"/>
    </source>
</evidence>
<dbReference type="PANTHER" id="PTHR43790">
    <property type="entry name" value="CARBOHYDRATE TRANSPORT ATP-BINDING PROTEIN MG119-RELATED"/>
    <property type="match status" value="1"/>
</dbReference>
<dbReference type="Gene3D" id="3.40.50.300">
    <property type="entry name" value="P-loop containing nucleotide triphosphate hydrolases"/>
    <property type="match status" value="1"/>
</dbReference>
<dbReference type="InterPro" id="IPR050107">
    <property type="entry name" value="ABC_carbohydrate_import_ATPase"/>
</dbReference>
<evidence type="ECO:0000256" key="2">
    <source>
        <dbReference type="ARBA" id="ARBA00022840"/>
    </source>
</evidence>
<keyword evidence="5" id="KW-1185">Reference proteome</keyword>
<sequence>MALTNEDEMTEAPPATPPLVALKDIHKTFGAVSALRGVSIDVQPGETFALLGDNAAGKSTLMKVLTGVYQPDRGSIELDGKATEFPTPSASRDQGVEMVYQDFALADNLDVRSNIFLGREPQKNILGPLLRIIDRKKMELETKRVLERLDIPINPRLKVKRLSGGQRQAVAIGRALAFDARLIIMDEPTANLSVAKVDKLIEVTQRLKDLGIAVIIITHRLDEAFAVADRFAVMRQGQVVGRFRVGEVTEAQVAHLISHGTLDDYIDDGAGIPEERRKIGSTSSMDVVDALASPGTTNGSHS</sequence>
<evidence type="ECO:0000313" key="4">
    <source>
        <dbReference type="EMBL" id="MET4538696.1"/>
    </source>
</evidence>
<name>A0ABV2P1R4_9MICC</name>
<dbReference type="CDD" id="cd03216">
    <property type="entry name" value="ABC_Carb_Monos_I"/>
    <property type="match status" value="1"/>
</dbReference>
<dbReference type="Pfam" id="PF00005">
    <property type="entry name" value="ABC_tran"/>
    <property type="match status" value="1"/>
</dbReference>
<organism evidence="4 5">
    <name type="scientific">Arthrobacter bambusae</name>
    <dbReference type="NCBI Taxonomy" id="1338426"/>
    <lineage>
        <taxon>Bacteria</taxon>
        <taxon>Bacillati</taxon>
        <taxon>Actinomycetota</taxon>
        <taxon>Actinomycetes</taxon>
        <taxon>Micrococcales</taxon>
        <taxon>Micrococcaceae</taxon>
        <taxon>Arthrobacter</taxon>
    </lineage>
</organism>
<comment type="caution">
    <text evidence="4">The sequence shown here is derived from an EMBL/GenBank/DDBJ whole genome shotgun (WGS) entry which is preliminary data.</text>
</comment>
<accession>A0ABV2P1R4</accession>
<evidence type="ECO:0000259" key="3">
    <source>
        <dbReference type="PROSITE" id="PS50893"/>
    </source>
</evidence>
<dbReference type="InterPro" id="IPR003439">
    <property type="entry name" value="ABC_transporter-like_ATP-bd"/>
</dbReference>
<dbReference type="PROSITE" id="PS50893">
    <property type="entry name" value="ABC_TRANSPORTER_2"/>
    <property type="match status" value="1"/>
</dbReference>
<dbReference type="SMART" id="SM00382">
    <property type="entry name" value="AAA"/>
    <property type="match status" value="1"/>
</dbReference>
<dbReference type="InterPro" id="IPR003593">
    <property type="entry name" value="AAA+_ATPase"/>
</dbReference>